<dbReference type="Proteomes" id="UP001597055">
    <property type="component" value="Unassembled WGS sequence"/>
</dbReference>
<evidence type="ECO:0000313" key="3">
    <source>
        <dbReference type="Proteomes" id="UP001597055"/>
    </source>
</evidence>
<feature type="transmembrane region" description="Helical" evidence="1">
    <location>
        <begin position="55"/>
        <end position="72"/>
    </location>
</feature>
<keyword evidence="1" id="KW-1133">Transmembrane helix</keyword>
<evidence type="ECO:0008006" key="4">
    <source>
        <dbReference type="Google" id="ProtNLM"/>
    </source>
</evidence>
<protein>
    <recommendedName>
        <fullName evidence="4">DUF2157 domain-containing protein</fullName>
    </recommendedName>
</protein>
<evidence type="ECO:0000313" key="2">
    <source>
        <dbReference type="EMBL" id="MFD0791588.1"/>
    </source>
</evidence>
<feature type="transmembrane region" description="Helical" evidence="1">
    <location>
        <begin position="106"/>
        <end position="128"/>
    </location>
</feature>
<keyword evidence="1" id="KW-0812">Transmembrane</keyword>
<feature type="transmembrane region" description="Helical" evidence="1">
    <location>
        <begin position="134"/>
        <end position="152"/>
    </location>
</feature>
<feature type="transmembrane region" description="Helical" evidence="1">
    <location>
        <begin position="185"/>
        <end position="206"/>
    </location>
</feature>
<keyword evidence="1" id="KW-0472">Membrane</keyword>
<name>A0ABW3AKS6_9MICO</name>
<gene>
    <name evidence="2" type="ORF">ACFQ0P_14405</name>
</gene>
<dbReference type="EMBL" id="JBHTII010000002">
    <property type="protein sequence ID" value="MFD0791588.1"/>
    <property type="molecule type" value="Genomic_DNA"/>
</dbReference>
<comment type="caution">
    <text evidence="2">The sequence shown here is derived from an EMBL/GenBank/DDBJ whole genome shotgun (WGS) entry which is preliminary data.</text>
</comment>
<feature type="transmembrane region" description="Helical" evidence="1">
    <location>
        <begin position="29"/>
        <end position="48"/>
    </location>
</feature>
<feature type="transmembrane region" description="Helical" evidence="1">
    <location>
        <begin position="159"/>
        <end position="179"/>
    </location>
</feature>
<accession>A0ABW3AKS6</accession>
<keyword evidence="3" id="KW-1185">Reference proteome</keyword>
<proteinExistence type="predicted"/>
<sequence>MWVQITLGVLVLTAGVLMLLEVADVEAPPLLQTVVLLGGAAVFGYVFFASRDDWWAALPSAALAGAAIVTVMDMSPAVGGRWAGAAMLGALGLGFWAAYLRDIRHWWAIIPGGVLATMAATIALTGAVEGPTTGAVFLLGAAATFALVAVLPGGAGRRWWAWIPAAVLTVAAVAVLLSAAEWVLLLNLAGPLAIMFAGAFLIWRALQRRSARSGKTSSPTPGLSS</sequence>
<dbReference type="RefSeq" id="WP_204979342.1">
    <property type="nucleotide sequence ID" value="NZ_JBHTII010000002.1"/>
</dbReference>
<reference evidence="3" key="1">
    <citation type="journal article" date="2019" name="Int. J. Syst. Evol. Microbiol.">
        <title>The Global Catalogue of Microorganisms (GCM) 10K type strain sequencing project: providing services to taxonomists for standard genome sequencing and annotation.</title>
        <authorList>
            <consortium name="The Broad Institute Genomics Platform"/>
            <consortium name="The Broad Institute Genome Sequencing Center for Infectious Disease"/>
            <person name="Wu L."/>
            <person name="Ma J."/>
        </authorList>
    </citation>
    <scope>NUCLEOTIDE SEQUENCE [LARGE SCALE GENOMIC DNA]</scope>
    <source>
        <strain evidence="3">CCUG 54523</strain>
    </source>
</reference>
<feature type="transmembrane region" description="Helical" evidence="1">
    <location>
        <begin position="78"/>
        <end position="99"/>
    </location>
</feature>
<evidence type="ECO:0000256" key="1">
    <source>
        <dbReference type="SAM" id="Phobius"/>
    </source>
</evidence>
<organism evidence="2 3">
    <name type="scientific">Microbacterium insulae</name>
    <dbReference type="NCBI Taxonomy" id="483014"/>
    <lineage>
        <taxon>Bacteria</taxon>
        <taxon>Bacillati</taxon>
        <taxon>Actinomycetota</taxon>
        <taxon>Actinomycetes</taxon>
        <taxon>Micrococcales</taxon>
        <taxon>Microbacteriaceae</taxon>
        <taxon>Microbacterium</taxon>
    </lineage>
</organism>